<dbReference type="InterPro" id="IPR037325">
    <property type="entry name" value="Acf1_Bromo"/>
</dbReference>
<feature type="region of interest" description="Disordered" evidence="19">
    <location>
        <begin position="755"/>
        <end position="788"/>
    </location>
</feature>
<dbReference type="InterPro" id="IPR011011">
    <property type="entry name" value="Znf_FYVE_PHD"/>
</dbReference>
<dbReference type="PROSITE" id="PS50014">
    <property type="entry name" value="BROMODOMAIN_2"/>
    <property type="match status" value="1"/>
</dbReference>
<keyword evidence="12" id="KW-0804">Transcription</keyword>
<evidence type="ECO:0000259" key="22">
    <source>
        <dbReference type="PROSITE" id="PS50827"/>
    </source>
</evidence>
<dbReference type="InterPro" id="IPR019787">
    <property type="entry name" value="Znf_PHD-finger"/>
</dbReference>
<feature type="compositionally biased region" description="Low complexity" evidence="19">
    <location>
        <begin position="1210"/>
        <end position="1226"/>
    </location>
</feature>
<dbReference type="GO" id="GO:0005634">
    <property type="term" value="C:nucleus"/>
    <property type="evidence" value="ECO:0007669"/>
    <property type="project" value="UniProtKB-SubCell"/>
</dbReference>
<evidence type="ECO:0000256" key="9">
    <source>
        <dbReference type="ARBA" id="ARBA00023015"/>
    </source>
</evidence>
<evidence type="ECO:0000256" key="1">
    <source>
        <dbReference type="ARBA" id="ARBA00004123"/>
    </source>
</evidence>
<dbReference type="Pfam" id="PF02791">
    <property type="entry name" value="DDT"/>
    <property type="match status" value="1"/>
</dbReference>
<dbReference type="PROSITE" id="PS00633">
    <property type="entry name" value="BROMODOMAIN_1"/>
    <property type="match status" value="1"/>
</dbReference>
<keyword evidence="10 18" id="KW-0175">Coiled coil</keyword>
<dbReference type="SMART" id="SM00297">
    <property type="entry name" value="BROMO"/>
    <property type="match status" value="1"/>
</dbReference>
<dbReference type="Proteomes" id="UP000694726">
    <property type="component" value="Unplaced"/>
</dbReference>
<feature type="region of interest" description="Disordered" evidence="19">
    <location>
        <begin position="854"/>
        <end position="881"/>
    </location>
</feature>
<evidence type="ECO:0000256" key="10">
    <source>
        <dbReference type="ARBA" id="ARBA00023054"/>
    </source>
</evidence>
<keyword evidence="11 15" id="KW-0103">Bromodomain</keyword>
<evidence type="ECO:0000256" key="14">
    <source>
        <dbReference type="ARBA" id="ARBA00068253"/>
    </source>
</evidence>
<dbReference type="GO" id="GO:0008270">
    <property type="term" value="F:zinc ion binding"/>
    <property type="evidence" value="ECO:0007669"/>
    <property type="project" value="UniProtKB-KW"/>
</dbReference>
<dbReference type="PROSITE" id="PS50016">
    <property type="entry name" value="ZF_PHD_2"/>
    <property type="match status" value="1"/>
</dbReference>
<feature type="compositionally biased region" description="Polar residues" evidence="19">
    <location>
        <begin position="755"/>
        <end position="784"/>
    </location>
</feature>
<evidence type="ECO:0000256" key="3">
    <source>
        <dbReference type="ARBA" id="ARBA00022499"/>
    </source>
</evidence>
<evidence type="ECO:0000256" key="2">
    <source>
        <dbReference type="ARBA" id="ARBA00007444"/>
    </source>
</evidence>
<evidence type="ECO:0000313" key="24">
    <source>
        <dbReference type="Ensembl" id="ENSSSCP00015032570.1"/>
    </source>
</evidence>
<dbReference type="InterPro" id="IPR018359">
    <property type="entry name" value="Bromodomain_CS"/>
</dbReference>
<name>A0A8D0PE67_PIG</name>
<feature type="domain" description="WAC" evidence="23">
    <location>
        <begin position="22"/>
        <end position="128"/>
    </location>
</feature>
<feature type="compositionally biased region" description="Acidic residues" evidence="19">
    <location>
        <begin position="1125"/>
        <end position="1170"/>
    </location>
</feature>
<dbReference type="SUPFAM" id="SSF57903">
    <property type="entry name" value="FYVE/PHD zinc finger"/>
    <property type="match status" value="1"/>
</dbReference>
<dbReference type="PROSITE" id="PS01359">
    <property type="entry name" value="ZF_PHD_1"/>
    <property type="match status" value="1"/>
</dbReference>
<feature type="domain" description="Bromo" evidence="20">
    <location>
        <begin position="1359"/>
        <end position="1429"/>
    </location>
</feature>
<comment type="similarity">
    <text evidence="2">Belongs to the WAL family.</text>
</comment>
<evidence type="ECO:0000256" key="19">
    <source>
        <dbReference type="SAM" id="MobiDB-lite"/>
    </source>
</evidence>
<dbReference type="InterPro" id="IPR047171">
    <property type="entry name" value="BAZ1A"/>
</dbReference>
<feature type="compositionally biased region" description="Basic residues" evidence="19">
    <location>
        <begin position="1174"/>
        <end position="1188"/>
    </location>
</feature>
<keyword evidence="4" id="KW-0597">Phosphoprotein</keyword>
<keyword evidence="6 16" id="KW-0863">Zinc-finger</keyword>
<evidence type="ECO:0000259" key="20">
    <source>
        <dbReference type="PROSITE" id="PS50014"/>
    </source>
</evidence>
<dbReference type="Gene3D" id="3.30.40.10">
    <property type="entry name" value="Zinc/RING finger domain, C3HC4 (zinc finger)"/>
    <property type="match status" value="1"/>
</dbReference>
<dbReference type="GO" id="GO:0045740">
    <property type="term" value="P:positive regulation of DNA replication"/>
    <property type="evidence" value="ECO:0007669"/>
    <property type="project" value="UniProtKB-ARBA"/>
</dbReference>
<dbReference type="InterPro" id="IPR013136">
    <property type="entry name" value="WSTF_Acf1_Cbp146"/>
</dbReference>
<evidence type="ECO:0000256" key="7">
    <source>
        <dbReference type="ARBA" id="ARBA00022833"/>
    </source>
</evidence>
<dbReference type="SUPFAM" id="SSF47370">
    <property type="entry name" value="Bromodomain"/>
    <property type="match status" value="1"/>
</dbReference>
<accession>A0A8D0PE67</accession>
<feature type="compositionally biased region" description="Polar residues" evidence="19">
    <location>
        <begin position="1295"/>
        <end position="1314"/>
    </location>
</feature>
<feature type="compositionally biased region" description="Acidic residues" evidence="19">
    <location>
        <begin position="615"/>
        <end position="625"/>
    </location>
</feature>
<dbReference type="Pfam" id="PF00439">
    <property type="entry name" value="Bromodomain"/>
    <property type="match status" value="1"/>
</dbReference>
<feature type="region of interest" description="Disordered" evidence="19">
    <location>
        <begin position="1114"/>
        <end position="1343"/>
    </location>
</feature>
<feature type="compositionally biased region" description="Basic and acidic residues" evidence="19">
    <location>
        <begin position="585"/>
        <end position="607"/>
    </location>
</feature>
<dbReference type="Ensembl" id="ENSSSCT00015080582.1">
    <property type="protein sequence ID" value="ENSSSCP00015032570.1"/>
    <property type="gene ID" value="ENSSSCG00015059522.1"/>
</dbReference>
<feature type="compositionally biased region" description="Polar residues" evidence="19">
    <location>
        <begin position="862"/>
        <end position="881"/>
    </location>
</feature>
<dbReference type="InterPro" id="IPR028941">
    <property type="entry name" value="WHIM2_dom"/>
</dbReference>
<dbReference type="InterPro" id="IPR018501">
    <property type="entry name" value="DDT_dom"/>
</dbReference>
<evidence type="ECO:0000256" key="12">
    <source>
        <dbReference type="ARBA" id="ARBA00023163"/>
    </source>
</evidence>
<dbReference type="InterPro" id="IPR001965">
    <property type="entry name" value="Znf_PHD"/>
</dbReference>
<evidence type="ECO:0000256" key="5">
    <source>
        <dbReference type="ARBA" id="ARBA00022723"/>
    </source>
</evidence>
<dbReference type="GO" id="GO:0005721">
    <property type="term" value="C:pericentric heterochromatin"/>
    <property type="evidence" value="ECO:0007669"/>
    <property type="project" value="UniProtKB-ARBA"/>
</dbReference>
<dbReference type="PROSITE" id="PS51136">
    <property type="entry name" value="WAC"/>
    <property type="match status" value="1"/>
</dbReference>
<dbReference type="Pfam" id="PF00628">
    <property type="entry name" value="PHD"/>
    <property type="match status" value="1"/>
</dbReference>
<keyword evidence="5" id="KW-0479">Metal-binding</keyword>
<comment type="subcellular location">
    <subcellularLocation>
        <location evidence="1 17">Nucleus</location>
    </subcellularLocation>
</comment>
<keyword evidence="13 17" id="KW-0539">Nucleus</keyword>
<dbReference type="SMART" id="SM00249">
    <property type="entry name" value="PHD"/>
    <property type="match status" value="1"/>
</dbReference>
<dbReference type="Pfam" id="PF15613">
    <property type="entry name" value="WSD"/>
    <property type="match status" value="1"/>
</dbReference>
<feature type="compositionally biased region" description="Polar residues" evidence="19">
    <location>
        <begin position="1276"/>
        <end position="1287"/>
    </location>
</feature>
<dbReference type="GO" id="GO:0006338">
    <property type="term" value="P:chromatin remodeling"/>
    <property type="evidence" value="ECO:0007669"/>
    <property type="project" value="InterPro"/>
</dbReference>
<feature type="coiled-coil region" evidence="18">
    <location>
        <begin position="324"/>
        <end position="394"/>
    </location>
</feature>
<organism evidence="24 25">
    <name type="scientific">Sus scrofa</name>
    <name type="common">Pig</name>
    <dbReference type="NCBI Taxonomy" id="9823"/>
    <lineage>
        <taxon>Eukaryota</taxon>
        <taxon>Metazoa</taxon>
        <taxon>Chordata</taxon>
        <taxon>Craniata</taxon>
        <taxon>Vertebrata</taxon>
        <taxon>Euteleostomi</taxon>
        <taxon>Mammalia</taxon>
        <taxon>Eutheria</taxon>
        <taxon>Laurasiatheria</taxon>
        <taxon>Artiodactyla</taxon>
        <taxon>Suina</taxon>
        <taxon>Suidae</taxon>
        <taxon>Sus</taxon>
    </lineage>
</organism>
<protein>
    <recommendedName>
        <fullName evidence="14">Bromodomain adjacent to zinc finger domain protein 1A</fullName>
    </recommendedName>
</protein>
<evidence type="ECO:0000256" key="6">
    <source>
        <dbReference type="ARBA" id="ARBA00022771"/>
    </source>
</evidence>
<keyword evidence="9" id="KW-0805">Transcription regulation</keyword>
<sequence length="1469" mass="168905">MPLLHRKPFVRQKPPADLRPDEEVFYCKVTNEIFRHYDDFFERTILCNSLVWSCAVTGRPGLTYQEALESEKKARQNLQSFPEPLIVPVLYLTNLTHRSRLHEICDDIFAYVKNRYFVEETVEVIRNNGSRLQCRILEVLPPSHQNGFANGHDSCIDGETIIISDSDDSETQNSSFQNGKKKDAIDPLLFKYKVQPTKKELYECAIVKATQISRRKHLFSRDKLKLFLKQHCEPQDGVIKIKASSLSTYKIAEQDFSYFFPDDPPTFIFSPANRRRGRPPKRVSISQEDTIANKQTVVGFRNKVTKEREKLLKQEEIKSLAFEKAKLKRDKADALEAKKKEKEDKEKKKEELKKIVEEERMKKKEEKERLKIEREKEREKLREEKKKYMEYLKQWSKPREDMECDDLKELPEPTPVKTRLPPEIFGDALMVLEFLNAFGELFDLQDEFPEGVTLEVLEEALVGNDSEGPLCELLFFFLTAIFQAIAEEEEEVAKEQITDADTKGCSLKSLDLDSCTLSEILRLHILASGADVTSANAKYRYQKRGGFDATDDACMELRLSNPSLVKKLSSTSVYDLTPIRKRKEEKLKEQEQKMKEKQEKLKEDEQRNSVADVSIGEEEREDFDTSTESKEIEQKEQDQDTVTEDEDDQGLHKRGRRGKRGQNEFKEFSRQEEVNCVTREPLTADEEEALKQEHQRKEKELLEKIQNAIACTNIFPLGRDRMYRRYWIFPSIPGLFIEEDYSGLTEDMLLPRPSSFQNNVQSQDPQVSTKTGASLMSESTSSIDQGPCDDSVQLPKPVHKPNRWCFYSSCEQLDQLIGALNSRGYRESALKETLLQEKSRICAQLARFSEEKFHFSDKPQTDSKSTYSRGKSSNACDPSQMSAERQLELRLRDFLLDIEDRIYQGTLGAIKVTDRHIWRSALESGRYELLNEENKENGIIKTVNEDVEEMEIDEPAKVIVKDRLLGIKTETPSSVSTNASTPQSVSNVVHYLAMALFQIEQGIERRFLKAPLDASDSGRSYKTVLDRWRESLLSSASLSQVFLHLSTLDRSVIWSKSILNARCKICRKKGDAENMVLCDGCDRGHHTYCVRPKLKTVPEGDWFCPECRPKQRSRRLSSRQRPSLESDEELEDSLEGEDDEVDDDDEEGQSEEEEYEVEQDEDDSQEEEEVSPPKRGRPQVRLSIKTRGKLSSSFSSRGQRQDPGRYTSRSQQSTPKTTLSSKTTSRSLRKIKSAPPTETKSLRIASRSTRQSHDPLQADVFVELLSPRRKRRGRKSANNTPESSPNLPNFRVIATKSSEQSRSLNVASKLSLQDSESKRRGRKRQSTESSPMTLNRRSSGRQGGVHELSAFEQLVVELVRHDDSWPFLKLVSKIQVPDYYDIIKKPIALNIIREKVNKCEYKLASEFIDDIELMFSNCFEYNPRNTSEAKAGSRLQAFFHIQAQKLGLHVTPGNVDQVSTPPAAKKSRI</sequence>
<evidence type="ECO:0000256" key="15">
    <source>
        <dbReference type="PROSITE-ProRule" id="PRU00035"/>
    </source>
</evidence>
<proteinExistence type="inferred from homology"/>
<keyword evidence="8" id="KW-0832">Ubl conjugation</keyword>
<dbReference type="FunFam" id="3.30.40.10:FF:000300">
    <property type="entry name" value="Bromodomain adjacent to zinc finger domain protein 1A"/>
    <property type="match status" value="1"/>
</dbReference>
<dbReference type="FunFam" id="1.20.920.10:FF:000029">
    <property type="entry name" value="Bromodomain adjacent to zinc finger domain protein 1A"/>
    <property type="match status" value="1"/>
</dbReference>
<evidence type="ECO:0000256" key="18">
    <source>
        <dbReference type="SAM" id="Coils"/>
    </source>
</evidence>
<dbReference type="PRINTS" id="PR00503">
    <property type="entry name" value="BROMODOMAIN"/>
</dbReference>
<keyword evidence="7" id="KW-0862">Zinc</keyword>
<evidence type="ECO:0000256" key="13">
    <source>
        <dbReference type="ARBA" id="ARBA00023242"/>
    </source>
</evidence>
<dbReference type="Pfam" id="PF10537">
    <property type="entry name" value="WAC_Acf1_DNA_bd"/>
    <property type="match status" value="1"/>
</dbReference>
<dbReference type="InterPro" id="IPR019786">
    <property type="entry name" value="Zinc_finger_PHD-type_CS"/>
</dbReference>
<feature type="compositionally biased region" description="Polar residues" evidence="19">
    <location>
        <begin position="1189"/>
        <end position="1198"/>
    </location>
</feature>
<dbReference type="InterPro" id="IPR013083">
    <property type="entry name" value="Znf_RING/FYVE/PHD"/>
</dbReference>
<feature type="domain" description="DDT" evidence="22">
    <location>
        <begin position="422"/>
        <end position="487"/>
    </location>
</feature>
<dbReference type="CDD" id="cd15627">
    <property type="entry name" value="PHD_BAZ1A"/>
    <property type="match status" value="1"/>
</dbReference>
<dbReference type="PANTHER" id="PTHR46510:SF1">
    <property type="entry name" value="BROMODOMAIN ADJACENT TO ZINC FINGER DOMAIN PROTEIN 1A"/>
    <property type="match status" value="1"/>
</dbReference>
<feature type="region of interest" description="Disordered" evidence="19">
    <location>
        <begin position="585"/>
        <end position="666"/>
    </location>
</feature>
<dbReference type="PROSITE" id="PS50827">
    <property type="entry name" value="DDT"/>
    <property type="match status" value="1"/>
</dbReference>
<evidence type="ECO:0000256" key="8">
    <source>
        <dbReference type="ARBA" id="ARBA00022843"/>
    </source>
</evidence>
<feature type="compositionally biased region" description="Acidic residues" evidence="19">
    <location>
        <begin position="639"/>
        <end position="648"/>
    </location>
</feature>
<evidence type="ECO:0000259" key="23">
    <source>
        <dbReference type="PROSITE" id="PS51136"/>
    </source>
</evidence>
<evidence type="ECO:0000256" key="4">
    <source>
        <dbReference type="ARBA" id="ARBA00022553"/>
    </source>
</evidence>
<feature type="domain" description="PHD-type" evidence="21">
    <location>
        <begin position="1060"/>
        <end position="1110"/>
    </location>
</feature>
<evidence type="ECO:0000259" key="21">
    <source>
        <dbReference type="PROSITE" id="PS50016"/>
    </source>
</evidence>
<dbReference type="PANTHER" id="PTHR46510">
    <property type="entry name" value="BROMODOMAIN ADJACENT TO ZINC FINGER DOMAIN PROTEIN 1A"/>
    <property type="match status" value="1"/>
</dbReference>
<feature type="compositionally biased region" description="Polar residues" evidence="19">
    <location>
        <begin position="1327"/>
        <end position="1337"/>
    </location>
</feature>
<dbReference type="InterPro" id="IPR036427">
    <property type="entry name" value="Bromodomain-like_sf"/>
</dbReference>
<keyword evidence="3" id="KW-1017">Isopeptide bond</keyword>
<evidence type="ECO:0000256" key="11">
    <source>
        <dbReference type="ARBA" id="ARBA00023117"/>
    </source>
</evidence>
<evidence type="ECO:0000256" key="16">
    <source>
        <dbReference type="PROSITE-ProRule" id="PRU00146"/>
    </source>
</evidence>
<dbReference type="CDD" id="cd05504">
    <property type="entry name" value="Bromo_Acf1_like"/>
    <property type="match status" value="1"/>
</dbReference>
<feature type="compositionally biased region" description="Basic and acidic residues" evidence="19">
    <location>
        <begin position="627"/>
        <end position="638"/>
    </location>
</feature>
<dbReference type="InterPro" id="IPR001487">
    <property type="entry name" value="Bromodomain"/>
</dbReference>
<evidence type="ECO:0000256" key="17">
    <source>
        <dbReference type="PROSITE-ProRule" id="PRU00475"/>
    </source>
</evidence>
<dbReference type="SMART" id="SM00571">
    <property type="entry name" value="DDT"/>
    <property type="match status" value="1"/>
</dbReference>
<dbReference type="Gene3D" id="1.20.920.10">
    <property type="entry name" value="Bromodomain-like"/>
    <property type="match status" value="1"/>
</dbReference>
<evidence type="ECO:0000313" key="25">
    <source>
        <dbReference type="Proteomes" id="UP000694726"/>
    </source>
</evidence>
<reference evidence="24" key="1">
    <citation type="submission" date="2025-08" db="UniProtKB">
        <authorList>
            <consortium name="Ensembl"/>
        </authorList>
    </citation>
    <scope>IDENTIFICATION</scope>
</reference>